<dbReference type="Proteomes" id="UP001143910">
    <property type="component" value="Unassembled WGS sequence"/>
</dbReference>
<keyword evidence="2" id="KW-1185">Reference proteome</keyword>
<protein>
    <submittedName>
        <fullName evidence="1">Uncharacterized protein</fullName>
    </submittedName>
</protein>
<comment type="caution">
    <text evidence="1">The sequence shown here is derived from an EMBL/GenBank/DDBJ whole genome shotgun (WGS) entry which is preliminary data.</text>
</comment>
<reference evidence="1" key="1">
    <citation type="submission" date="2022-08" db="EMBL/GenBank/DDBJ databases">
        <title>Genome Sequence of Lecanicillium fungicola.</title>
        <authorList>
            <person name="Buettner E."/>
        </authorList>
    </citation>
    <scope>NUCLEOTIDE SEQUENCE</scope>
    <source>
        <strain evidence="1">Babe33</strain>
    </source>
</reference>
<evidence type="ECO:0000313" key="1">
    <source>
        <dbReference type="EMBL" id="KAJ2980905.1"/>
    </source>
</evidence>
<name>A0ACC1NPR2_9HYPO</name>
<organism evidence="1 2">
    <name type="scientific">Zarea fungicola</name>
    <dbReference type="NCBI Taxonomy" id="93591"/>
    <lineage>
        <taxon>Eukaryota</taxon>
        <taxon>Fungi</taxon>
        <taxon>Dikarya</taxon>
        <taxon>Ascomycota</taxon>
        <taxon>Pezizomycotina</taxon>
        <taxon>Sordariomycetes</taxon>
        <taxon>Hypocreomycetidae</taxon>
        <taxon>Hypocreales</taxon>
        <taxon>Cordycipitaceae</taxon>
        <taxon>Zarea</taxon>
    </lineage>
</organism>
<gene>
    <name evidence="1" type="ORF">NQ176_g2358</name>
</gene>
<proteinExistence type="predicted"/>
<accession>A0ACC1NPR2</accession>
<sequence>MELFDCVVIGSGIYGLAAAKQYHATHPDKSMAIYEARPCLGGTWSEERVYPTLKTNNMLGAFEYPDFPFNSESFKLQPGKDHIPGEAVNAYLEAYAKAFGIDKYLHFNTKVTVAEHQSDKDTGGWVLSLEEAGSPNFTPRNVFAHHVIVATGMTSEPILPSFQGQATYGGKIFHPRDFAHNFDTTKTAKCATVYGTGKFSWDVAYSYATAGVPVKWVVRSTGHGPSWVSKSRVSPFKLWLEKLAHTRLMTWFSPSIWAETDGFSRIQGFLQRTWLGQLLVNLVWKIIASDVIQGCGFNKHAETTKLKAWLPIMYAAASLSILNYDQDFLELVRTGKIKVYIADIDKLSPGQVHLTDGTTFESDVLMVHGGWQHSPPIKFLPEGIEAELGLPHSRTDGEWDPDAGEQAKLIKRADNEILSKLPLLKTQPQFTSYVSTVNRNGVAVSSPKLQNGYMLYRFMAPHSARLIRYHDIAFLGLTCNLSAMTTAHIGGLWISAYLHGQLTNNPSILSADKTAYEKLQYENVLYNRFGHWRHPVDWDLKAPCFVFDAVTYFSLLLRDLGLKTHRKGSLFQEIVSPYGVEDYRDINNEWATARSL</sequence>
<dbReference type="EMBL" id="JANJQO010000165">
    <property type="protein sequence ID" value="KAJ2980905.1"/>
    <property type="molecule type" value="Genomic_DNA"/>
</dbReference>
<evidence type="ECO:0000313" key="2">
    <source>
        <dbReference type="Proteomes" id="UP001143910"/>
    </source>
</evidence>